<evidence type="ECO:0000313" key="3">
    <source>
        <dbReference type="Proteomes" id="UP000541444"/>
    </source>
</evidence>
<keyword evidence="3" id="KW-1185">Reference proteome</keyword>
<accession>A0A7J7NRY0</accession>
<comment type="caution">
    <text evidence="2">The sequence shown here is derived from an EMBL/GenBank/DDBJ whole genome shotgun (WGS) entry which is preliminary data.</text>
</comment>
<evidence type="ECO:0000259" key="1">
    <source>
        <dbReference type="Pfam" id="PF04434"/>
    </source>
</evidence>
<dbReference type="Proteomes" id="UP000541444">
    <property type="component" value="Unassembled WGS sequence"/>
</dbReference>
<dbReference type="InterPro" id="IPR007527">
    <property type="entry name" value="Znf_SWIM"/>
</dbReference>
<name>A0A7J7NRY0_9MAGN</name>
<proteinExistence type="predicted"/>
<evidence type="ECO:0000313" key="2">
    <source>
        <dbReference type="EMBL" id="KAF6169967.1"/>
    </source>
</evidence>
<dbReference type="Pfam" id="PF04434">
    <property type="entry name" value="SWIM"/>
    <property type="match status" value="1"/>
</dbReference>
<gene>
    <name evidence="2" type="ORF">GIB67_034359</name>
</gene>
<organism evidence="2 3">
    <name type="scientific">Kingdonia uniflora</name>
    <dbReference type="NCBI Taxonomy" id="39325"/>
    <lineage>
        <taxon>Eukaryota</taxon>
        <taxon>Viridiplantae</taxon>
        <taxon>Streptophyta</taxon>
        <taxon>Embryophyta</taxon>
        <taxon>Tracheophyta</taxon>
        <taxon>Spermatophyta</taxon>
        <taxon>Magnoliopsida</taxon>
        <taxon>Ranunculales</taxon>
        <taxon>Circaeasteraceae</taxon>
        <taxon>Kingdonia</taxon>
    </lineage>
</organism>
<sequence length="69" mass="7906">MADSLTCRVRTSPRHFQMTSYGRIDSVNIKDGTYSCRWWQTMGIPCEHGVRALDLANVNPTPHVSEYFT</sequence>
<dbReference type="GO" id="GO:0008270">
    <property type="term" value="F:zinc ion binding"/>
    <property type="evidence" value="ECO:0007669"/>
    <property type="project" value="InterPro"/>
</dbReference>
<dbReference type="AlphaFoldDB" id="A0A7J7NRY0"/>
<protein>
    <recommendedName>
        <fullName evidence="1">SWIM-type domain-containing protein</fullName>
    </recommendedName>
</protein>
<dbReference type="OrthoDB" id="690277at2759"/>
<feature type="non-terminal residue" evidence="2">
    <location>
        <position position="69"/>
    </location>
</feature>
<dbReference type="EMBL" id="JACGCM010000622">
    <property type="protein sequence ID" value="KAF6169967.1"/>
    <property type="molecule type" value="Genomic_DNA"/>
</dbReference>
<reference evidence="2 3" key="1">
    <citation type="journal article" date="2020" name="IScience">
        <title>Genome Sequencing of the Endangered Kingdonia uniflora (Circaeasteraceae, Ranunculales) Reveals Potential Mechanisms of Evolutionary Specialization.</title>
        <authorList>
            <person name="Sun Y."/>
            <person name="Deng T."/>
            <person name="Zhang A."/>
            <person name="Moore M.J."/>
            <person name="Landis J.B."/>
            <person name="Lin N."/>
            <person name="Zhang H."/>
            <person name="Zhang X."/>
            <person name="Huang J."/>
            <person name="Zhang X."/>
            <person name="Sun H."/>
            <person name="Wang H."/>
        </authorList>
    </citation>
    <scope>NUCLEOTIDE SEQUENCE [LARGE SCALE GENOMIC DNA]</scope>
    <source>
        <strain evidence="2">TB1705</strain>
        <tissue evidence="2">Leaf</tissue>
    </source>
</reference>
<feature type="domain" description="SWIM-type" evidence="1">
    <location>
        <begin position="35"/>
        <end position="53"/>
    </location>
</feature>